<dbReference type="RefSeq" id="XP_066695107.1">
    <property type="nucleotide sequence ID" value="XM_066848411.1"/>
</dbReference>
<feature type="region of interest" description="Disordered" evidence="1">
    <location>
        <begin position="1"/>
        <end position="66"/>
    </location>
</feature>
<accession>A0ABR1PZA6</accession>
<organism evidence="2 3">
    <name type="scientific">Apiospora aurea</name>
    <dbReference type="NCBI Taxonomy" id="335848"/>
    <lineage>
        <taxon>Eukaryota</taxon>
        <taxon>Fungi</taxon>
        <taxon>Dikarya</taxon>
        <taxon>Ascomycota</taxon>
        <taxon>Pezizomycotina</taxon>
        <taxon>Sordariomycetes</taxon>
        <taxon>Xylariomycetidae</taxon>
        <taxon>Amphisphaeriales</taxon>
        <taxon>Apiosporaceae</taxon>
        <taxon>Apiospora</taxon>
    </lineage>
</organism>
<evidence type="ECO:0000256" key="1">
    <source>
        <dbReference type="SAM" id="MobiDB-lite"/>
    </source>
</evidence>
<dbReference type="Proteomes" id="UP001391051">
    <property type="component" value="Unassembled WGS sequence"/>
</dbReference>
<protein>
    <submittedName>
        <fullName evidence="2">Uncharacterized protein</fullName>
    </submittedName>
</protein>
<name>A0ABR1PZA6_9PEZI</name>
<dbReference type="EMBL" id="JAQQWE010000008">
    <property type="protein sequence ID" value="KAK7943076.1"/>
    <property type="molecule type" value="Genomic_DNA"/>
</dbReference>
<evidence type="ECO:0000313" key="3">
    <source>
        <dbReference type="Proteomes" id="UP001391051"/>
    </source>
</evidence>
<feature type="compositionally biased region" description="Basic and acidic residues" evidence="1">
    <location>
        <begin position="24"/>
        <end position="51"/>
    </location>
</feature>
<evidence type="ECO:0000313" key="2">
    <source>
        <dbReference type="EMBL" id="KAK7943076.1"/>
    </source>
</evidence>
<gene>
    <name evidence="2" type="ORF">PG986_012189</name>
</gene>
<comment type="caution">
    <text evidence="2">The sequence shown here is derived from an EMBL/GenBank/DDBJ whole genome shotgun (WGS) entry which is preliminary data.</text>
</comment>
<dbReference type="GeneID" id="92081473"/>
<proteinExistence type="predicted"/>
<feature type="compositionally biased region" description="Basic and acidic residues" evidence="1">
    <location>
        <begin position="1"/>
        <end position="13"/>
    </location>
</feature>
<reference evidence="2 3" key="1">
    <citation type="submission" date="2023-01" db="EMBL/GenBank/DDBJ databases">
        <title>Analysis of 21 Apiospora genomes using comparative genomics revels a genus with tremendous synthesis potential of carbohydrate active enzymes and secondary metabolites.</title>
        <authorList>
            <person name="Sorensen T."/>
        </authorList>
    </citation>
    <scope>NUCLEOTIDE SEQUENCE [LARGE SCALE GENOMIC DNA]</scope>
    <source>
        <strain evidence="2 3">CBS 24483</strain>
    </source>
</reference>
<sequence length="66" mass="7214">MRNDWKRQVEDGVKVTGHGISAEIEEHGPGGEEQGAHRPEDGISPYRDRGAKYYQPADPNPSSGPV</sequence>
<keyword evidence="3" id="KW-1185">Reference proteome</keyword>